<dbReference type="KEGG" id="mcaa:R3L15_08910"/>
<evidence type="ECO:0000313" key="2">
    <source>
        <dbReference type="EMBL" id="WXA02600.1"/>
    </source>
</evidence>
<dbReference type="EMBL" id="CP136924">
    <property type="protein sequence ID" value="WXA02600.1"/>
    <property type="molecule type" value="Genomic_DNA"/>
</dbReference>
<protein>
    <submittedName>
        <fullName evidence="2">TlpA family protein disulfide reductase</fullName>
    </submittedName>
</protein>
<sequence>MKRIVLVIATIVLVACKENKTTPNAEKEGVETSEAIDLEVYDFKGLEKMLSTQSDTTYVVNFWATWCKPCVKELPYFEKLRSNYKDKNVELLLVSLDFPAKYESKLKPFIKEHNLKSKVVALDDPGMNTWIPKVNENWSGAIPATLIFNKTERKFFEKSFTYDELETELKPFLN</sequence>
<dbReference type="AlphaFoldDB" id="A0AAU6NYP0"/>
<feature type="domain" description="Thioredoxin" evidence="1">
    <location>
        <begin position="16"/>
        <end position="174"/>
    </location>
</feature>
<dbReference type="InterPro" id="IPR000866">
    <property type="entry name" value="AhpC/TSA"/>
</dbReference>
<evidence type="ECO:0000313" key="4">
    <source>
        <dbReference type="Proteomes" id="UP001368318"/>
    </source>
</evidence>
<dbReference type="PROSITE" id="PS51352">
    <property type="entry name" value="THIOREDOXIN_2"/>
    <property type="match status" value="1"/>
</dbReference>
<dbReference type="CDD" id="cd02966">
    <property type="entry name" value="TlpA_like_family"/>
    <property type="match status" value="1"/>
</dbReference>
<accession>A0AAU6NYP0</accession>
<gene>
    <name evidence="3" type="ORF">R3L15_08910</name>
    <name evidence="2" type="ORF">R3L16_12680</name>
</gene>
<evidence type="ECO:0000313" key="3">
    <source>
        <dbReference type="EMBL" id="WXA12240.1"/>
    </source>
</evidence>
<dbReference type="GO" id="GO:0016491">
    <property type="term" value="F:oxidoreductase activity"/>
    <property type="evidence" value="ECO:0007669"/>
    <property type="project" value="InterPro"/>
</dbReference>
<dbReference type="Gene3D" id="3.40.30.10">
    <property type="entry name" value="Glutaredoxin"/>
    <property type="match status" value="1"/>
</dbReference>
<dbReference type="GO" id="GO:0016209">
    <property type="term" value="F:antioxidant activity"/>
    <property type="evidence" value="ECO:0007669"/>
    <property type="project" value="InterPro"/>
</dbReference>
<reference evidence="2 4" key="1">
    <citation type="submission" date="2023-10" db="EMBL/GenBank/DDBJ databases">
        <title>Culture-based analysis of two novel bacteria associated with mangrove crab gills.</title>
        <authorList>
            <person name="Yang X."/>
            <person name="Garuglieri E."/>
            <person name="Van Goethem M.W."/>
            <person name="Fusi M."/>
            <person name="Marasco R."/>
            <person name="Daffonchio D.G."/>
        </authorList>
    </citation>
    <scope>NUCLEOTIDE SEQUENCE [LARGE SCALE GENOMIC DNA]</scope>
    <source>
        <strain evidence="3">UG2-1</strain>
        <strain evidence="2">UG2-2</strain>
        <strain evidence="4">UG2_2</strain>
    </source>
</reference>
<keyword evidence="4" id="KW-1185">Reference proteome</keyword>
<evidence type="ECO:0000259" key="1">
    <source>
        <dbReference type="PROSITE" id="PS51352"/>
    </source>
</evidence>
<dbReference type="InterPro" id="IPR036249">
    <property type="entry name" value="Thioredoxin-like_sf"/>
</dbReference>
<name>A0AAU6NYP0_9FLAO</name>
<dbReference type="InterPro" id="IPR050553">
    <property type="entry name" value="Thioredoxin_ResA/DsbE_sf"/>
</dbReference>
<organism evidence="2 4">
    <name type="scientific">Mangrovimonas cancribranchiae</name>
    <dbReference type="NCBI Taxonomy" id="3080055"/>
    <lineage>
        <taxon>Bacteria</taxon>
        <taxon>Pseudomonadati</taxon>
        <taxon>Bacteroidota</taxon>
        <taxon>Flavobacteriia</taxon>
        <taxon>Flavobacteriales</taxon>
        <taxon>Flavobacteriaceae</taxon>
        <taxon>Mangrovimonas</taxon>
    </lineage>
</organism>
<dbReference type="SUPFAM" id="SSF52833">
    <property type="entry name" value="Thioredoxin-like"/>
    <property type="match status" value="1"/>
</dbReference>
<dbReference type="PROSITE" id="PS51257">
    <property type="entry name" value="PROKAR_LIPOPROTEIN"/>
    <property type="match status" value="1"/>
</dbReference>
<dbReference type="PANTHER" id="PTHR42852">
    <property type="entry name" value="THIOL:DISULFIDE INTERCHANGE PROTEIN DSBE"/>
    <property type="match status" value="1"/>
</dbReference>
<dbReference type="EMBL" id="CP136925">
    <property type="protein sequence ID" value="WXA12240.1"/>
    <property type="molecule type" value="Genomic_DNA"/>
</dbReference>
<dbReference type="Pfam" id="PF00578">
    <property type="entry name" value="AhpC-TSA"/>
    <property type="match status" value="1"/>
</dbReference>
<dbReference type="RefSeq" id="WP_338731208.1">
    <property type="nucleotide sequence ID" value="NZ_CP136924.1"/>
</dbReference>
<proteinExistence type="predicted"/>
<dbReference type="Proteomes" id="UP001368318">
    <property type="component" value="Chromosome"/>
</dbReference>
<dbReference type="InterPro" id="IPR013766">
    <property type="entry name" value="Thioredoxin_domain"/>
</dbReference>
<dbReference type="PANTHER" id="PTHR42852:SF13">
    <property type="entry name" value="PROTEIN DIPZ"/>
    <property type="match status" value="1"/>
</dbReference>